<dbReference type="Proteomes" id="UP001168821">
    <property type="component" value="Unassembled WGS sequence"/>
</dbReference>
<dbReference type="AlphaFoldDB" id="A0AA38IZF0"/>
<keyword evidence="1" id="KW-0472">Membrane</keyword>
<dbReference type="EMBL" id="JALNTZ010000001">
    <property type="protein sequence ID" value="KAJ3664548.1"/>
    <property type="molecule type" value="Genomic_DNA"/>
</dbReference>
<proteinExistence type="predicted"/>
<evidence type="ECO:0000313" key="2">
    <source>
        <dbReference type="EMBL" id="KAJ3664548.1"/>
    </source>
</evidence>
<accession>A0AA38IZF0</accession>
<gene>
    <name evidence="2" type="ORF">Zmor_000106</name>
</gene>
<keyword evidence="3" id="KW-1185">Reference proteome</keyword>
<keyword evidence="1" id="KW-0812">Transmembrane</keyword>
<reference evidence="2" key="1">
    <citation type="journal article" date="2023" name="G3 (Bethesda)">
        <title>Whole genome assemblies of Zophobas morio and Tenebrio molitor.</title>
        <authorList>
            <person name="Kaur S."/>
            <person name="Stinson S.A."/>
            <person name="diCenzo G.C."/>
        </authorList>
    </citation>
    <scope>NUCLEOTIDE SEQUENCE</scope>
    <source>
        <strain evidence="2">QUZm001</strain>
    </source>
</reference>
<protein>
    <submittedName>
        <fullName evidence="2">Uncharacterized protein</fullName>
    </submittedName>
</protein>
<evidence type="ECO:0000256" key="1">
    <source>
        <dbReference type="SAM" id="Phobius"/>
    </source>
</evidence>
<name>A0AA38IZF0_9CUCU</name>
<sequence length="102" mass="11715">MVFIIERVHRITDVATKLNKKMSIYVMLFAVCGCLLGMSILLYFLMSLKLNFEFELYEYFHASVMVTAGLSTFSAVIFSGQRSEDVVKRLVVFITKKVINFV</sequence>
<feature type="transmembrane region" description="Helical" evidence="1">
    <location>
        <begin position="59"/>
        <end position="80"/>
    </location>
</feature>
<feature type="transmembrane region" description="Helical" evidence="1">
    <location>
        <begin position="24"/>
        <end position="47"/>
    </location>
</feature>
<evidence type="ECO:0000313" key="3">
    <source>
        <dbReference type="Proteomes" id="UP001168821"/>
    </source>
</evidence>
<keyword evidence="1" id="KW-1133">Transmembrane helix</keyword>
<organism evidence="2 3">
    <name type="scientific">Zophobas morio</name>
    <dbReference type="NCBI Taxonomy" id="2755281"/>
    <lineage>
        <taxon>Eukaryota</taxon>
        <taxon>Metazoa</taxon>
        <taxon>Ecdysozoa</taxon>
        <taxon>Arthropoda</taxon>
        <taxon>Hexapoda</taxon>
        <taxon>Insecta</taxon>
        <taxon>Pterygota</taxon>
        <taxon>Neoptera</taxon>
        <taxon>Endopterygota</taxon>
        <taxon>Coleoptera</taxon>
        <taxon>Polyphaga</taxon>
        <taxon>Cucujiformia</taxon>
        <taxon>Tenebrionidae</taxon>
        <taxon>Zophobas</taxon>
    </lineage>
</organism>
<comment type="caution">
    <text evidence="2">The sequence shown here is derived from an EMBL/GenBank/DDBJ whole genome shotgun (WGS) entry which is preliminary data.</text>
</comment>
<dbReference type="PROSITE" id="PS51257">
    <property type="entry name" value="PROKAR_LIPOPROTEIN"/>
    <property type="match status" value="1"/>
</dbReference>